<dbReference type="Pfam" id="PF13585">
    <property type="entry name" value="CHU_C"/>
    <property type="match status" value="1"/>
</dbReference>
<reference evidence="1 2" key="1">
    <citation type="submission" date="2018-06" db="EMBL/GenBank/DDBJ databases">
        <title>Spirosoma sp. HMF3257 Genome sequencing and assembly.</title>
        <authorList>
            <person name="Kang H."/>
            <person name="Cha I."/>
            <person name="Kim H."/>
            <person name="Kang J."/>
            <person name="Joh K."/>
        </authorList>
    </citation>
    <scope>NUCLEOTIDE SEQUENCE [LARGE SCALE GENOMIC DNA]</scope>
    <source>
        <strain evidence="1 2">HMF3257</strain>
    </source>
</reference>
<dbReference type="EMBL" id="QLII01000001">
    <property type="protein sequence ID" value="RAI75169.1"/>
    <property type="molecule type" value="Genomic_DNA"/>
</dbReference>
<dbReference type="InterPro" id="IPR026341">
    <property type="entry name" value="T9SS_type_B"/>
</dbReference>
<keyword evidence="2" id="KW-1185">Reference proteome</keyword>
<evidence type="ECO:0000313" key="1">
    <source>
        <dbReference type="EMBL" id="RAI75169.1"/>
    </source>
</evidence>
<gene>
    <name evidence="1" type="ORF">HMF3257_14945</name>
</gene>
<comment type="caution">
    <text evidence="1">The sequence shown here is derived from an EMBL/GenBank/DDBJ whole genome shotgun (WGS) entry which is preliminary data.</text>
</comment>
<dbReference type="Proteomes" id="UP000249016">
    <property type="component" value="Unassembled WGS sequence"/>
</dbReference>
<dbReference type="AlphaFoldDB" id="A0A327NLE7"/>
<protein>
    <recommendedName>
        <fullName evidence="3">Gliding motility-associated C-terminal domain-containing protein</fullName>
    </recommendedName>
</protein>
<evidence type="ECO:0000313" key="2">
    <source>
        <dbReference type="Proteomes" id="UP000249016"/>
    </source>
</evidence>
<evidence type="ECO:0008006" key="3">
    <source>
        <dbReference type="Google" id="ProtNLM"/>
    </source>
</evidence>
<accession>A0A327NLE7</accession>
<sequence length="197" mass="21958">MAGIGIHLLTYTVKSTFACQNGEVQRVGIIQAPPTVDLGPDIEIWRGSSVQLHSGTKGSYQYQWTPSISLNDPTSPDPEGRPDQTTRYTLTATDKYGCSTDATIVITVYERIWIPDSFSPNGDNINDSWELRGIESYPLAEVTIFNRWGEVVFFSKQYKYPFDGTLQNSPLPTGVYVYQIKPSPSQPVLRGSLMIVK</sequence>
<proteinExistence type="predicted"/>
<name>A0A327NLE7_9BACT</name>
<dbReference type="NCBIfam" id="TIGR04131">
    <property type="entry name" value="Bac_Flav_CTERM"/>
    <property type="match status" value="1"/>
</dbReference>
<organism evidence="1 2">
    <name type="scientific">Spirosoma telluris</name>
    <dbReference type="NCBI Taxonomy" id="2183553"/>
    <lineage>
        <taxon>Bacteria</taxon>
        <taxon>Pseudomonadati</taxon>
        <taxon>Bacteroidota</taxon>
        <taxon>Cytophagia</taxon>
        <taxon>Cytophagales</taxon>
        <taxon>Cytophagaceae</taxon>
        <taxon>Spirosoma</taxon>
    </lineage>
</organism>